<dbReference type="GeneID" id="69502066"/>
<evidence type="ECO:0008006" key="4">
    <source>
        <dbReference type="Google" id="ProtNLM"/>
    </source>
</evidence>
<dbReference type="EMBL" id="QSGO01000017">
    <property type="protein sequence ID" value="RHB32905.1"/>
    <property type="molecule type" value="Genomic_DNA"/>
</dbReference>
<proteinExistence type="predicted"/>
<feature type="chain" id="PRO_5019307127" description="Exo-alpha-sialidase" evidence="1">
    <location>
        <begin position="21"/>
        <end position="429"/>
    </location>
</feature>
<comment type="caution">
    <text evidence="2">The sequence shown here is derived from an EMBL/GenBank/DDBJ whole genome shotgun (WGS) entry which is preliminary data.</text>
</comment>
<evidence type="ECO:0000313" key="3">
    <source>
        <dbReference type="Proteomes" id="UP000284379"/>
    </source>
</evidence>
<dbReference type="SUPFAM" id="SSF50939">
    <property type="entry name" value="Sialidases"/>
    <property type="match status" value="1"/>
</dbReference>
<dbReference type="InterPro" id="IPR036278">
    <property type="entry name" value="Sialidase_sf"/>
</dbReference>
<dbReference type="Proteomes" id="UP000284379">
    <property type="component" value="Unassembled WGS sequence"/>
</dbReference>
<accession>A0A413VH97</accession>
<protein>
    <recommendedName>
        <fullName evidence="4">Exo-alpha-sialidase</fullName>
    </recommendedName>
</protein>
<reference evidence="2 3" key="1">
    <citation type="submission" date="2018-08" db="EMBL/GenBank/DDBJ databases">
        <title>A genome reference for cultivated species of the human gut microbiota.</title>
        <authorList>
            <person name="Zou Y."/>
            <person name="Xue W."/>
            <person name="Luo G."/>
        </authorList>
    </citation>
    <scope>NUCLEOTIDE SEQUENCE [LARGE SCALE GENOMIC DNA]</scope>
    <source>
        <strain evidence="2 3">AM40-30BH</strain>
    </source>
</reference>
<dbReference type="Pfam" id="PF15892">
    <property type="entry name" value="BNR_4"/>
    <property type="match status" value="1"/>
</dbReference>
<keyword evidence="1" id="KW-0732">Signal</keyword>
<evidence type="ECO:0000313" key="2">
    <source>
        <dbReference type="EMBL" id="RHB32905.1"/>
    </source>
</evidence>
<dbReference type="RefSeq" id="WP_002560119.1">
    <property type="nucleotide sequence ID" value="NZ_CABJFV010000017.1"/>
</dbReference>
<evidence type="ECO:0000256" key="1">
    <source>
        <dbReference type="SAM" id="SignalP"/>
    </source>
</evidence>
<gene>
    <name evidence="2" type="ORF">DW888_16430</name>
</gene>
<organism evidence="2 3">
    <name type="scientific">Bacteroides nordii</name>
    <dbReference type="NCBI Taxonomy" id="291645"/>
    <lineage>
        <taxon>Bacteria</taxon>
        <taxon>Pseudomonadati</taxon>
        <taxon>Bacteroidota</taxon>
        <taxon>Bacteroidia</taxon>
        <taxon>Bacteroidales</taxon>
        <taxon>Bacteroidaceae</taxon>
        <taxon>Bacteroides</taxon>
    </lineage>
</organism>
<sequence length="429" mass="48812">MIKKIIGIMVATSFCFIMQAQQVFTDVRVIAERSNMRSDRRPIPVGYYDEQADQTFVCWMSTDSHPVVKAYNHATDKWSETKIVAHSPFVDKHNYPGMLRGTDGRIFLFYGCHNSTLKMAVSPKPGSIEGEWKDCFINEAERASYPAPILTKGGTFYVFYRDTRQTNKYSDDRPYQFVKSTDGGNTWTRQMVIDPFPRVTDNMMEVYNGQVTYQPAGNGQKERIHIAWTICGEKLGKHAHATYGRNVYYAYLDPSNDHMYNVEGIDLGTTIDNEESDKYCQVLETPIPERGHSAGLQVSVHYRDNSYPVVHYQYPEENAARLSTWDAGEWKHLTFEAKGEPRGIEKLGPESFRIYATMGRGAVTFVTNDGGRSVKKEAEIVTPFSLSRCYWIENARPKLKLLMFSNPLPDAPKTLATANRDVYVAGINE</sequence>
<name>A0A413VH97_9BACE</name>
<dbReference type="AlphaFoldDB" id="A0A413VH97"/>
<feature type="signal peptide" evidence="1">
    <location>
        <begin position="1"/>
        <end position="20"/>
    </location>
</feature>